<proteinExistence type="predicted"/>
<evidence type="ECO:0000256" key="5">
    <source>
        <dbReference type="SAM" id="MobiDB-lite"/>
    </source>
</evidence>
<evidence type="ECO:0000259" key="7">
    <source>
        <dbReference type="Pfam" id="PF04248"/>
    </source>
</evidence>
<evidence type="ECO:0000256" key="1">
    <source>
        <dbReference type="ARBA" id="ARBA00004141"/>
    </source>
</evidence>
<feature type="transmembrane region" description="Helical" evidence="6">
    <location>
        <begin position="964"/>
        <end position="986"/>
    </location>
</feature>
<feature type="transmembrane region" description="Helical" evidence="6">
    <location>
        <begin position="514"/>
        <end position="536"/>
    </location>
</feature>
<dbReference type="EMBL" id="KZ819198">
    <property type="protein sequence ID" value="PWY98522.1"/>
    <property type="molecule type" value="Genomic_DNA"/>
</dbReference>
<dbReference type="Pfam" id="PF04248">
    <property type="entry name" value="NTP_transf_9"/>
    <property type="match status" value="1"/>
</dbReference>
<dbReference type="GO" id="GO:0016020">
    <property type="term" value="C:membrane"/>
    <property type="evidence" value="ECO:0007669"/>
    <property type="project" value="UniProtKB-SubCell"/>
</dbReference>
<gene>
    <name evidence="8" type="ORF">BCV70DRAFT_201832</name>
</gene>
<dbReference type="FunCoup" id="A0A317XL39">
    <property type="interactions" value="17"/>
</dbReference>
<feature type="compositionally biased region" description="Basic and acidic residues" evidence="5">
    <location>
        <begin position="831"/>
        <end position="846"/>
    </location>
</feature>
<evidence type="ECO:0000256" key="3">
    <source>
        <dbReference type="ARBA" id="ARBA00022989"/>
    </source>
</evidence>
<feature type="compositionally biased region" description="Polar residues" evidence="5">
    <location>
        <begin position="1006"/>
        <end position="1039"/>
    </location>
</feature>
<dbReference type="InParanoid" id="A0A317XL39"/>
<protein>
    <recommendedName>
        <fullName evidence="7">DUF427 domain-containing protein</fullName>
    </recommendedName>
</protein>
<dbReference type="SUPFAM" id="SSF103473">
    <property type="entry name" value="MFS general substrate transporter"/>
    <property type="match status" value="2"/>
</dbReference>
<feature type="transmembrane region" description="Helical" evidence="6">
    <location>
        <begin position="542"/>
        <end position="566"/>
    </location>
</feature>
<feature type="transmembrane region" description="Helical" evidence="6">
    <location>
        <begin position="737"/>
        <end position="758"/>
    </location>
</feature>
<feature type="region of interest" description="Disordered" evidence="5">
    <location>
        <begin position="147"/>
        <end position="222"/>
    </location>
</feature>
<feature type="transmembrane region" description="Helical" evidence="6">
    <location>
        <begin position="698"/>
        <end position="717"/>
    </location>
</feature>
<evidence type="ECO:0000256" key="6">
    <source>
        <dbReference type="SAM" id="Phobius"/>
    </source>
</evidence>
<dbReference type="Gene3D" id="2.170.150.40">
    <property type="entry name" value="Domain of unknown function (DUF427)"/>
    <property type="match status" value="1"/>
</dbReference>
<evidence type="ECO:0000256" key="2">
    <source>
        <dbReference type="ARBA" id="ARBA00022692"/>
    </source>
</evidence>
<feature type="compositionally biased region" description="Basic and acidic residues" evidence="5">
    <location>
        <begin position="163"/>
        <end position="172"/>
    </location>
</feature>
<evidence type="ECO:0000256" key="4">
    <source>
        <dbReference type="ARBA" id="ARBA00023136"/>
    </source>
</evidence>
<feature type="transmembrane region" description="Helical" evidence="6">
    <location>
        <begin position="473"/>
        <end position="494"/>
    </location>
</feature>
<dbReference type="InterPro" id="IPR011701">
    <property type="entry name" value="MFS"/>
</dbReference>
<evidence type="ECO:0000313" key="9">
    <source>
        <dbReference type="Proteomes" id="UP000246740"/>
    </source>
</evidence>
<keyword evidence="4 6" id="KW-0472">Membrane</keyword>
<feature type="compositionally biased region" description="Polar residues" evidence="5">
    <location>
        <begin position="810"/>
        <end position="828"/>
    </location>
</feature>
<feature type="region of interest" description="Disordered" evidence="5">
    <location>
        <begin position="655"/>
        <end position="680"/>
    </location>
</feature>
<dbReference type="GO" id="GO:0022857">
    <property type="term" value="F:transmembrane transporter activity"/>
    <property type="evidence" value="ECO:0007669"/>
    <property type="project" value="InterPro"/>
</dbReference>
<feature type="region of interest" description="Disordered" evidence="5">
    <location>
        <begin position="769"/>
        <end position="846"/>
    </location>
</feature>
<accession>A0A317XL39</accession>
<dbReference type="InterPro" id="IPR007361">
    <property type="entry name" value="DUF427"/>
</dbReference>
<feature type="transmembrane region" description="Helical" evidence="6">
    <location>
        <begin position="445"/>
        <end position="467"/>
    </location>
</feature>
<organism evidence="8 9">
    <name type="scientific">Testicularia cyperi</name>
    <dbReference type="NCBI Taxonomy" id="1882483"/>
    <lineage>
        <taxon>Eukaryota</taxon>
        <taxon>Fungi</taxon>
        <taxon>Dikarya</taxon>
        <taxon>Basidiomycota</taxon>
        <taxon>Ustilaginomycotina</taxon>
        <taxon>Ustilaginomycetes</taxon>
        <taxon>Ustilaginales</taxon>
        <taxon>Anthracoideaceae</taxon>
        <taxon>Testicularia</taxon>
    </lineage>
</organism>
<reference evidence="8 9" key="1">
    <citation type="journal article" date="2018" name="Mol. Biol. Evol.">
        <title>Broad Genomic Sampling Reveals a Smut Pathogenic Ancestry of the Fungal Clade Ustilaginomycotina.</title>
        <authorList>
            <person name="Kijpornyongpan T."/>
            <person name="Mondo S.J."/>
            <person name="Barry K."/>
            <person name="Sandor L."/>
            <person name="Lee J."/>
            <person name="Lipzen A."/>
            <person name="Pangilinan J."/>
            <person name="LaButti K."/>
            <person name="Hainaut M."/>
            <person name="Henrissat B."/>
            <person name="Grigoriev I.V."/>
            <person name="Spatafora J.W."/>
            <person name="Aime M.C."/>
        </authorList>
    </citation>
    <scope>NUCLEOTIDE SEQUENCE [LARGE SCALE GENOMIC DNA]</scope>
    <source>
        <strain evidence="8 9">MCA 3645</strain>
    </source>
</reference>
<dbReference type="InterPro" id="IPR038694">
    <property type="entry name" value="DUF427_sf"/>
</dbReference>
<feature type="compositionally biased region" description="Basic and acidic residues" evidence="5">
    <location>
        <begin position="781"/>
        <end position="804"/>
    </location>
</feature>
<keyword evidence="2 6" id="KW-0812">Transmembrane</keyword>
<keyword evidence="3 6" id="KW-1133">Transmembrane helix</keyword>
<keyword evidence="9" id="KW-1185">Reference proteome</keyword>
<dbReference type="PANTHER" id="PTHR23507">
    <property type="entry name" value="ZGC:174356"/>
    <property type="match status" value="1"/>
</dbReference>
<dbReference type="Gene3D" id="1.20.1250.20">
    <property type="entry name" value="MFS general substrate transporter like domains"/>
    <property type="match status" value="2"/>
</dbReference>
<dbReference type="Pfam" id="PF07690">
    <property type="entry name" value="MFS_1"/>
    <property type="match status" value="1"/>
</dbReference>
<dbReference type="PANTHER" id="PTHR23507:SF1">
    <property type="entry name" value="FI18259P1-RELATED"/>
    <property type="match status" value="1"/>
</dbReference>
<feature type="transmembrane region" description="Helical" evidence="6">
    <location>
        <begin position="414"/>
        <end position="433"/>
    </location>
</feature>
<dbReference type="Proteomes" id="UP000246740">
    <property type="component" value="Unassembled WGS sequence"/>
</dbReference>
<comment type="subcellular location">
    <subcellularLocation>
        <location evidence="1">Membrane</location>
        <topology evidence="1">Multi-pass membrane protein</topology>
    </subcellularLocation>
</comment>
<feature type="domain" description="DUF427" evidence="7">
    <location>
        <begin position="33"/>
        <end position="122"/>
    </location>
</feature>
<feature type="transmembrane region" description="Helical" evidence="6">
    <location>
        <begin position="898"/>
        <end position="924"/>
    </location>
</feature>
<feature type="transmembrane region" description="Helical" evidence="6">
    <location>
        <begin position="936"/>
        <end position="958"/>
    </location>
</feature>
<dbReference type="AlphaFoldDB" id="A0A317XL39"/>
<dbReference type="OrthoDB" id="3026777at2759"/>
<feature type="region of interest" description="Disordered" evidence="5">
    <location>
        <begin position="997"/>
        <end position="1061"/>
    </location>
</feature>
<name>A0A317XL39_9BASI</name>
<sequence length="1061" mass="115911">MPSAAEAKPLHRIVTQPLSKRLVITASLDGRSITVIDTTSTIQLAETNYPVRYYFPKEAVQKPIQLISSDANETYCPFKGFACYFDGHLPGTPMQQFRSAFWSYRDPFPESDAVGIRGLLCLDAPSDRFTLTVDGQPISKHDAKAINTGILDRHPSSISSPKQTREAEEGRLSRSRSRPRTRHQQQDHLQPPDLKRSVSSSSADAPTFQVGGPPGAEFQPDSSNPFIADMVYRLDDEAHEGHHAHERDGQAKQDNNAPEEAVVDDHLLWFRNEPWYRKPSVRWLRPFAFLIAMAGGMCVGPKLELLNMFVCEKVLGDQYVGGGGIVGADPAFNASTWSSLSAKETHTSSDTFAPWAQARTEWLASERDPRSDDETVNQYLAALSAPNSTNLPPIRRPSKECYKSPEVQSALASLQLRMTLSMGLLAALTTGFWSNLSSRKGRLPVLRISMAGIICTDILMLTVALVPRSSLPFGYNFLVLGTTLEGLLGGYSTAIAVHQSYISDVTPSGTRAHIFASFMGIVWAGLALGPTLGGLMVKHTNYVLAIFWLTLAIHVVYAIGICTVIPESTSAAFRVKAAKEHQHSLRERKRKAEERKTAEVQPLLGSSRTWEGEHRPFKKRVWKHVKLAFMNSFLYAPLEPLSFLLPKKVLVESDRDENGAEPSASGMSTPRRHSLAAPEASASHISVSRVSPQMRYDCNLFFLSMAYFVESAIYGIMSFKMQYAQEQFLWGAAELGMYLTFTSVARVVALTLILPVVIKLLHRPVQALSLPHDGAGNGGEEAGHEDIPRSDPRRRSMLDDEGRALRGQPSYGTMEQSESPRASPTPDSASDGERTTDGQENHADWDETKKDLEELWTLRAKHLRLIHDSKFDLKLSKISAVINASAYVLLVFSKSPSVFLLGTAIMALGGGGGAALSSLALALLKSPADAGKLFGAWSITSAIAGTVVGPILFAEVFAKTTATFPEAIFAVGTAMFILALVVLSLVKVRKPISLPSLPARPHPVQNADSTDQPDTSTARSNFRPSTWKSAFSLKSTPSRNPAAKPSTKNGGASRPGMPSFS</sequence>
<feature type="compositionally biased region" description="Basic residues" evidence="5">
    <location>
        <begin position="173"/>
        <end position="183"/>
    </location>
</feature>
<evidence type="ECO:0000313" key="8">
    <source>
        <dbReference type="EMBL" id="PWY98522.1"/>
    </source>
</evidence>
<dbReference type="InterPro" id="IPR036259">
    <property type="entry name" value="MFS_trans_sf"/>
</dbReference>